<dbReference type="PANTHER" id="PTHR43566">
    <property type="entry name" value="CONSERVED PROTEIN"/>
    <property type="match status" value="1"/>
</dbReference>
<proteinExistence type="predicted"/>
<accession>A0A1H9WJW4</accession>
<dbReference type="Proteomes" id="UP000198929">
    <property type="component" value="Unassembled WGS sequence"/>
</dbReference>
<dbReference type="RefSeq" id="WP_092261084.1">
    <property type="nucleotide sequence ID" value="NZ_CP047199.1"/>
</dbReference>
<organism evidence="3 4">
    <name type="scientific">Corynebacterium cystitidis DSM 20524</name>
    <dbReference type="NCBI Taxonomy" id="1121357"/>
    <lineage>
        <taxon>Bacteria</taxon>
        <taxon>Bacillati</taxon>
        <taxon>Actinomycetota</taxon>
        <taxon>Actinomycetes</taxon>
        <taxon>Mycobacteriales</taxon>
        <taxon>Corynebacteriaceae</taxon>
        <taxon>Corynebacterium</taxon>
    </lineage>
</organism>
<keyword evidence="4" id="KW-1185">Reference proteome</keyword>
<evidence type="ECO:0000313" key="3">
    <source>
        <dbReference type="EMBL" id="SES34039.1"/>
    </source>
</evidence>
<dbReference type="AlphaFoldDB" id="A0A1H9WJW4"/>
<reference evidence="4" key="1">
    <citation type="submission" date="2016-10" db="EMBL/GenBank/DDBJ databases">
        <authorList>
            <person name="Varghese N."/>
            <person name="Submissions S."/>
        </authorList>
    </citation>
    <scope>NUCLEOTIDE SEQUENCE [LARGE SCALE GENOMIC DNA]</scope>
    <source>
        <strain evidence="4">DSM 20524</strain>
    </source>
</reference>
<evidence type="ECO:0008006" key="5">
    <source>
        <dbReference type="Google" id="ProtNLM"/>
    </source>
</evidence>
<evidence type="ECO:0000259" key="1">
    <source>
        <dbReference type="Pfam" id="PF13173"/>
    </source>
</evidence>
<feature type="domain" description="AAA" evidence="1">
    <location>
        <begin position="24"/>
        <end position="137"/>
    </location>
</feature>
<evidence type="ECO:0000313" key="4">
    <source>
        <dbReference type="Proteomes" id="UP000198929"/>
    </source>
</evidence>
<sequence>MSQTTGSYQPRVTDSELRQTLESNGAVLIEGPKACGKTATASQVAHTIYRLDVDPQARALAEVAPEILFSHEPPVLLDEWQEFPKLWNHTRRAVDDRTGTPGLYILTGSSTPNDEVRRHSGAGRISVIAQRTMSLFETHHSSGAVSLREILGGDFSTHQSHPMTVPEMVERIVIGGWPALLDADEARAMKYLRDYLANTAHLDVPTLIGPRRSPDTATATMQSIARNTATEVKVSEIAKDVGVDRDTIPIYLDALHRLRLVEEQPAWRTHLRSKATLRSSPKQHFVDPSLAAVALGASTETLLHDLNTTGFLFESLVVRDLRIYAQIADATVYHYRDSSGRKADAIVQDRRGRWCAVKVKLGQGQIDAAAANLHHFAETIDTTRVGEPAALIVVTVGDVAYRRPDGVLVVPINALGP</sequence>
<dbReference type="EMBL" id="FOGQ01000024">
    <property type="protein sequence ID" value="SES34039.1"/>
    <property type="molecule type" value="Genomic_DNA"/>
</dbReference>
<dbReference type="Pfam" id="PF13635">
    <property type="entry name" value="DUF4143"/>
    <property type="match status" value="1"/>
</dbReference>
<dbReference type="Pfam" id="PF13173">
    <property type="entry name" value="AAA_14"/>
    <property type="match status" value="1"/>
</dbReference>
<feature type="domain" description="DUF4143" evidence="2">
    <location>
        <begin position="209"/>
        <end position="361"/>
    </location>
</feature>
<gene>
    <name evidence="3" type="ORF">SAMN05661109_02773</name>
</gene>
<protein>
    <recommendedName>
        <fullName evidence="5">AAA+ ATPase domain-containing protein</fullName>
    </recommendedName>
</protein>
<evidence type="ECO:0000259" key="2">
    <source>
        <dbReference type="Pfam" id="PF13635"/>
    </source>
</evidence>
<dbReference type="STRING" id="1121357.SAMN05661109_02773"/>
<name>A0A1H9WJW4_9CORY</name>
<dbReference type="InterPro" id="IPR025420">
    <property type="entry name" value="DUF4143"/>
</dbReference>
<dbReference type="PANTHER" id="PTHR43566:SF2">
    <property type="entry name" value="DUF4143 DOMAIN-CONTAINING PROTEIN"/>
    <property type="match status" value="1"/>
</dbReference>
<dbReference type="InterPro" id="IPR041682">
    <property type="entry name" value="AAA_14"/>
</dbReference>